<dbReference type="EMBL" id="JRPD02000008">
    <property type="protein sequence ID" value="TLE00319.1"/>
    <property type="molecule type" value="Genomic_DNA"/>
</dbReference>
<reference evidence="3 4" key="1">
    <citation type="journal article" date="2014" name="Genome Announc.">
        <title>Draft genome sequences of eight enterohepatic helicobacter species isolated from both laboratory and wild rodents.</title>
        <authorList>
            <person name="Sheh A."/>
            <person name="Shen Z."/>
            <person name="Fox J.G."/>
        </authorList>
    </citation>
    <scope>NUCLEOTIDE SEQUENCE [LARGE SCALE GENOMIC DNA]</scope>
    <source>
        <strain evidence="3 4">ST1</strain>
    </source>
</reference>
<evidence type="ECO:0000313" key="4">
    <source>
        <dbReference type="Proteomes" id="UP000029922"/>
    </source>
</evidence>
<proteinExistence type="predicted"/>
<dbReference type="Proteomes" id="UP000029922">
    <property type="component" value="Unassembled WGS sequence"/>
</dbReference>
<keyword evidence="1" id="KW-0472">Membrane</keyword>
<evidence type="ECO:0000313" key="5">
    <source>
        <dbReference type="Proteomes" id="UP000255139"/>
    </source>
</evidence>
<keyword evidence="2" id="KW-0449">Lipoprotein</keyword>
<sequence length="176" mass="20443">MQGIYNSILSKLFNIFYTLIIATILLSGCSSYFYKMKHIKVSAQTLSQSSRIALFMSNDNSLEIATRLTYLNELDSISYNNREYFFLEIFNESDEVIVPDSLKISLFNKKPMWIRKISKEELDDILVLENDYSEGYLIAFKKAPLLLQRRILVELSITNFGTASYDFSYKVMNSEL</sequence>
<gene>
    <name evidence="3" type="ORF">LS73_004845</name>
    <name evidence="2" type="ORF">NCTC12714_00604</name>
</gene>
<reference evidence="2 5" key="2">
    <citation type="submission" date="2018-06" db="EMBL/GenBank/DDBJ databases">
        <authorList>
            <consortium name="Pathogen Informatics"/>
            <person name="Doyle S."/>
        </authorList>
    </citation>
    <scope>NUCLEOTIDE SEQUENCE [LARGE SCALE GENOMIC DNA]</scope>
    <source>
        <strain evidence="2 5">NCTC12714</strain>
    </source>
</reference>
<dbReference type="AlphaFoldDB" id="A0A099TZY1"/>
<evidence type="ECO:0000313" key="3">
    <source>
        <dbReference type="EMBL" id="TLE00319.1"/>
    </source>
</evidence>
<dbReference type="STRING" id="216.LS73_03385"/>
<protein>
    <submittedName>
        <fullName evidence="2">Putative lipoprotein</fullName>
    </submittedName>
</protein>
<keyword evidence="1" id="KW-1133">Transmembrane helix</keyword>
<evidence type="ECO:0000256" key="1">
    <source>
        <dbReference type="SAM" id="Phobius"/>
    </source>
</evidence>
<dbReference type="RefSeq" id="WP_034557586.1">
    <property type="nucleotide sequence ID" value="NZ_FZML01000006.1"/>
</dbReference>
<organism evidence="2 5">
    <name type="scientific">Helicobacter muridarum</name>
    <dbReference type="NCBI Taxonomy" id="216"/>
    <lineage>
        <taxon>Bacteria</taxon>
        <taxon>Pseudomonadati</taxon>
        <taxon>Campylobacterota</taxon>
        <taxon>Epsilonproteobacteria</taxon>
        <taxon>Campylobacterales</taxon>
        <taxon>Helicobacteraceae</taxon>
        <taxon>Helicobacter</taxon>
    </lineage>
</organism>
<accession>A0A099TZY1</accession>
<dbReference type="OrthoDB" id="5323923at2"/>
<name>A0A099TZY1_9HELI</name>
<dbReference type="Proteomes" id="UP000255139">
    <property type="component" value="Unassembled WGS sequence"/>
</dbReference>
<feature type="transmembrane region" description="Helical" evidence="1">
    <location>
        <begin position="12"/>
        <end position="34"/>
    </location>
</feature>
<keyword evidence="1" id="KW-0812">Transmembrane</keyword>
<evidence type="ECO:0000313" key="2">
    <source>
        <dbReference type="EMBL" id="STQ85816.1"/>
    </source>
</evidence>
<keyword evidence="5" id="KW-1185">Reference proteome</keyword>
<dbReference type="EMBL" id="UGJE01000002">
    <property type="protein sequence ID" value="STQ85816.1"/>
    <property type="molecule type" value="Genomic_DNA"/>
</dbReference>